<name>K9N1G1_ISOPU</name>
<evidence type="ECO:0000256" key="7">
    <source>
        <dbReference type="SAM" id="MobiDB-lite"/>
    </source>
</evidence>
<keyword evidence="3 6" id="KW-0238">DNA-binding</keyword>
<dbReference type="GO" id="GO:0000978">
    <property type="term" value="F:RNA polymerase II cis-regulatory region sequence-specific DNA binding"/>
    <property type="evidence" value="ECO:0007669"/>
    <property type="project" value="TreeGrafter"/>
</dbReference>
<dbReference type="PRINTS" id="PR00053">
    <property type="entry name" value="FORKHEAD"/>
</dbReference>
<feature type="compositionally biased region" description="Polar residues" evidence="7">
    <location>
        <begin position="217"/>
        <end position="227"/>
    </location>
</feature>
<dbReference type="InterPro" id="IPR036388">
    <property type="entry name" value="WH-like_DNA-bd_sf"/>
</dbReference>
<dbReference type="GO" id="GO:0030154">
    <property type="term" value="P:cell differentiation"/>
    <property type="evidence" value="ECO:0007669"/>
    <property type="project" value="TreeGrafter"/>
</dbReference>
<dbReference type="GO" id="GO:0009653">
    <property type="term" value="P:anatomical structure morphogenesis"/>
    <property type="evidence" value="ECO:0007669"/>
    <property type="project" value="TreeGrafter"/>
</dbReference>
<reference evidence="9" key="1">
    <citation type="submission" date="2012-09" db="EMBL/GenBank/DDBJ databases">
        <authorList>
            <person name="Chiodin M.M.C.Jr."/>
            <person name="Borve A.A.B."/>
            <person name="Berezikhov E.E.B."/>
            <person name="Ladurner P.P.L."/>
            <person name="Martinez P.P.M."/>
            <person name="Hejnol A.A.H.Sr."/>
        </authorList>
    </citation>
    <scope>NUCLEOTIDE SEQUENCE</scope>
</reference>
<dbReference type="SUPFAM" id="SSF46785">
    <property type="entry name" value="Winged helix' DNA-binding domain"/>
    <property type="match status" value="1"/>
</dbReference>
<dbReference type="EMBL" id="JX853977">
    <property type="protein sequence ID" value="AFY10808.1"/>
    <property type="molecule type" value="mRNA"/>
</dbReference>
<dbReference type="SMART" id="SM00339">
    <property type="entry name" value="FH"/>
    <property type="match status" value="1"/>
</dbReference>
<evidence type="ECO:0000259" key="8">
    <source>
        <dbReference type="PROSITE" id="PS50039"/>
    </source>
</evidence>
<keyword evidence="2" id="KW-0805">Transcription regulation</keyword>
<keyword evidence="5 6" id="KW-0539">Nucleus</keyword>
<dbReference type="AlphaFoldDB" id="K9N1G1"/>
<evidence type="ECO:0000256" key="4">
    <source>
        <dbReference type="ARBA" id="ARBA00023163"/>
    </source>
</evidence>
<evidence type="ECO:0000313" key="9">
    <source>
        <dbReference type="EMBL" id="AFY10808.1"/>
    </source>
</evidence>
<evidence type="ECO:0000256" key="5">
    <source>
        <dbReference type="ARBA" id="ARBA00023242"/>
    </source>
</evidence>
<accession>K9N1G1</accession>
<dbReference type="PANTHER" id="PTHR11829:SF388">
    <property type="entry name" value="FORK HEAD DOMAIN-CONTAINING PROTEIN L1-RELATED"/>
    <property type="match status" value="1"/>
</dbReference>
<reference evidence="9" key="2">
    <citation type="journal article" date="2013" name="PLoS ONE">
        <title>Mesodermal Gene Expression in the Acoel Isodiametra pulchra Indicates a Low Number of Mesodermal Cell Types and the Endomesodermal Origin of the Gonads.</title>
        <authorList>
            <person name="Chiodin M."/>
            <person name="Borve A."/>
            <person name="Berezikov E."/>
            <person name="Ladurner P."/>
            <person name="Martinez P."/>
            <person name="Hejnol A."/>
        </authorList>
    </citation>
    <scope>NUCLEOTIDE SEQUENCE</scope>
</reference>
<sequence length="293" mass="32444">MQAPQHYAPTGAPNPATFTAAAAAGMMHPYYADQSSFYRTAAQYNTMASASPMAMYPGATDMYSGMSRGYMPGYMHPGALPHENPKDMVKPPYSYIALIAVSIMATKDKKATLSSIYQFIMDRFPYYRHNKQGWQNSIRHNLSLNDCFIKVARDDKKPGKGSYWTLDPESYNMFDNGSYLRRRKRFKKPKGDSSAFKSEPSDSGEKREAVKVEATEVTPSLSPAAQSQEDKPVDVAAETPKSFEDSISKTPNHTSSLSVNSILNKSSPFSPPKPPQLDADAFNNLLMSTNDVN</sequence>
<organism evidence="9">
    <name type="scientific">Isodiametra pulchra</name>
    <name type="common">Acoelomorph flatworm</name>
    <name type="synonym">Convoluta pulchra</name>
    <dbReference type="NCBI Taxonomy" id="504439"/>
    <lineage>
        <taxon>Eukaryota</taxon>
        <taxon>Metazoa</taxon>
        <taxon>Xenacoelomorpha</taxon>
        <taxon>Acoelomorpha</taxon>
        <taxon>Acoela</taxon>
        <taxon>Isodiametridae</taxon>
        <taxon>Isodiametra</taxon>
    </lineage>
</organism>
<feature type="compositionally biased region" description="Basic and acidic residues" evidence="7">
    <location>
        <begin position="199"/>
        <end position="214"/>
    </location>
</feature>
<dbReference type="GO" id="GO:0000981">
    <property type="term" value="F:DNA-binding transcription factor activity, RNA polymerase II-specific"/>
    <property type="evidence" value="ECO:0007669"/>
    <property type="project" value="TreeGrafter"/>
</dbReference>
<proteinExistence type="evidence at transcript level"/>
<dbReference type="InterPro" id="IPR036390">
    <property type="entry name" value="WH_DNA-bd_sf"/>
</dbReference>
<dbReference type="Gene3D" id="1.10.10.10">
    <property type="entry name" value="Winged helix-like DNA-binding domain superfamily/Winged helix DNA-binding domain"/>
    <property type="match status" value="1"/>
</dbReference>
<feature type="domain" description="Fork-head" evidence="8">
    <location>
        <begin position="90"/>
        <end position="184"/>
    </location>
</feature>
<evidence type="ECO:0000256" key="6">
    <source>
        <dbReference type="PROSITE-ProRule" id="PRU00089"/>
    </source>
</evidence>
<dbReference type="FunFam" id="1.10.10.10:FF:000016">
    <property type="entry name" value="Forkhead box protein I1"/>
    <property type="match status" value="1"/>
</dbReference>
<dbReference type="InterPro" id="IPR050211">
    <property type="entry name" value="FOX_domain-containing"/>
</dbReference>
<dbReference type="InterPro" id="IPR001766">
    <property type="entry name" value="Fork_head_dom"/>
</dbReference>
<feature type="compositionally biased region" description="Polar residues" evidence="7">
    <location>
        <begin position="248"/>
        <end position="264"/>
    </location>
</feature>
<protein>
    <submittedName>
        <fullName evidence="9">FoxC</fullName>
    </submittedName>
</protein>
<feature type="non-terminal residue" evidence="9">
    <location>
        <position position="293"/>
    </location>
</feature>
<comment type="subcellular location">
    <subcellularLocation>
        <location evidence="1 6">Nucleus</location>
    </subcellularLocation>
</comment>
<evidence type="ECO:0000256" key="1">
    <source>
        <dbReference type="ARBA" id="ARBA00004123"/>
    </source>
</evidence>
<evidence type="ECO:0000256" key="2">
    <source>
        <dbReference type="ARBA" id="ARBA00023015"/>
    </source>
</evidence>
<dbReference type="PROSITE" id="PS00658">
    <property type="entry name" value="FORK_HEAD_2"/>
    <property type="match status" value="1"/>
</dbReference>
<dbReference type="GO" id="GO:0005634">
    <property type="term" value="C:nucleus"/>
    <property type="evidence" value="ECO:0007669"/>
    <property type="project" value="UniProtKB-SubCell"/>
</dbReference>
<dbReference type="PANTHER" id="PTHR11829">
    <property type="entry name" value="FORKHEAD BOX PROTEIN"/>
    <property type="match status" value="1"/>
</dbReference>
<feature type="DNA-binding region" description="Fork-head" evidence="6">
    <location>
        <begin position="90"/>
        <end position="184"/>
    </location>
</feature>
<dbReference type="PROSITE" id="PS50039">
    <property type="entry name" value="FORK_HEAD_3"/>
    <property type="match status" value="1"/>
</dbReference>
<dbReference type="Pfam" id="PF00250">
    <property type="entry name" value="Forkhead"/>
    <property type="match status" value="1"/>
</dbReference>
<keyword evidence="4" id="KW-0804">Transcription</keyword>
<evidence type="ECO:0000256" key="3">
    <source>
        <dbReference type="ARBA" id="ARBA00023125"/>
    </source>
</evidence>
<dbReference type="InterPro" id="IPR030456">
    <property type="entry name" value="TF_fork_head_CS_2"/>
</dbReference>
<feature type="region of interest" description="Disordered" evidence="7">
    <location>
        <begin position="185"/>
        <end position="280"/>
    </location>
</feature>